<dbReference type="Proteomes" id="UP001300692">
    <property type="component" value="Unassembled WGS sequence"/>
</dbReference>
<protein>
    <submittedName>
        <fullName evidence="1">Uncharacterized protein</fullName>
    </submittedName>
</protein>
<reference evidence="1 2" key="1">
    <citation type="submission" date="2022-10" db="EMBL/GenBank/DDBJ databases">
        <title>Comparative genomics and taxonomic characterization of three novel marine species of genus Reichenbachiella exhibiting antioxidant and polysaccharide degradation activities.</title>
        <authorList>
            <person name="Muhammad N."/>
            <person name="Lee Y.-J."/>
            <person name="Ko J."/>
            <person name="Kim S.-G."/>
        </authorList>
    </citation>
    <scope>NUCLEOTIDE SEQUENCE [LARGE SCALE GENOMIC DNA]</scope>
    <source>
        <strain evidence="1 2">ABR2-5</strain>
    </source>
</reference>
<evidence type="ECO:0000313" key="1">
    <source>
        <dbReference type="EMBL" id="MCV9386223.1"/>
    </source>
</evidence>
<accession>A0ABT3CRB3</accession>
<proteinExistence type="predicted"/>
<comment type="caution">
    <text evidence="1">The sequence shown here is derived from an EMBL/GenBank/DDBJ whole genome shotgun (WGS) entry which is preliminary data.</text>
</comment>
<sequence>MGIIGIEVPELNEGQDIVVDIKVNGIEKQYKYRVELFYWDDCPFPTDDRAECIKQLIANYDESWQLAHIGIPNDTYVPITFKKKRNS</sequence>
<name>A0ABT3CRB3_9BACT</name>
<organism evidence="1 2">
    <name type="scientific">Reichenbachiella ulvae</name>
    <dbReference type="NCBI Taxonomy" id="2980104"/>
    <lineage>
        <taxon>Bacteria</taxon>
        <taxon>Pseudomonadati</taxon>
        <taxon>Bacteroidota</taxon>
        <taxon>Cytophagia</taxon>
        <taxon>Cytophagales</taxon>
        <taxon>Reichenbachiellaceae</taxon>
        <taxon>Reichenbachiella</taxon>
    </lineage>
</organism>
<evidence type="ECO:0000313" key="2">
    <source>
        <dbReference type="Proteomes" id="UP001300692"/>
    </source>
</evidence>
<gene>
    <name evidence="1" type="ORF">N7U62_06080</name>
</gene>
<keyword evidence="2" id="KW-1185">Reference proteome</keyword>
<dbReference type="EMBL" id="JAOYOD010000001">
    <property type="protein sequence ID" value="MCV9386223.1"/>
    <property type="molecule type" value="Genomic_DNA"/>
</dbReference>
<dbReference type="RefSeq" id="WP_264137008.1">
    <property type="nucleotide sequence ID" value="NZ_JAOYOD010000001.1"/>
</dbReference>